<feature type="region of interest" description="Disordered" evidence="1">
    <location>
        <begin position="40"/>
        <end position="75"/>
    </location>
</feature>
<sequence length="181" mass="18865">MLQLPHSNGSCPAGCSARLPACNRGMALVEGMEVDHELPLASESSGQRRWARDGNSDDPCWPESMPARPPDGPADGVILGNRRVLLEGGEDYWSPAGMGTARSTAGSTEKCFLRERGMLQEWANGDTTHSSSASSKNGLDLGGGVGVDGSGLVWVDGQVSLEGQGVGAIVVRLQGPMQCNS</sequence>
<accession>A0A165CAQ0</accession>
<evidence type="ECO:0000256" key="1">
    <source>
        <dbReference type="SAM" id="MobiDB-lite"/>
    </source>
</evidence>
<dbReference type="Proteomes" id="UP000076842">
    <property type="component" value="Unassembled WGS sequence"/>
</dbReference>
<dbReference type="AlphaFoldDB" id="A0A165CAQ0"/>
<keyword evidence="3" id="KW-1185">Reference proteome</keyword>
<dbReference type="InParanoid" id="A0A165CAQ0"/>
<proteinExistence type="predicted"/>
<evidence type="ECO:0000313" key="2">
    <source>
        <dbReference type="EMBL" id="KZT50503.1"/>
    </source>
</evidence>
<reference evidence="2 3" key="1">
    <citation type="journal article" date="2016" name="Mol. Biol. Evol.">
        <title>Comparative Genomics of Early-Diverging Mushroom-Forming Fungi Provides Insights into the Origins of Lignocellulose Decay Capabilities.</title>
        <authorList>
            <person name="Nagy L.G."/>
            <person name="Riley R."/>
            <person name="Tritt A."/>
            <person name="Adam C."/>
            <person name="Daum C."/>
            <person name="Floudas D."/>
            <person name="Sun H."/>
            <person name="Yadav J.S."/>
            <person name="Pangilinan J."/>
            <person name="Larsson K.H."/>
            <person name="Matsuura K."/>
            <person name="Barry K."/>
            <person name="Labutti K."/>
            <person name="Kuo R."/>
            <person name="Ohm R.A."/>
            <person name="Bhattacharya S.S."/>
            <person name="Shirouzu T."/>
            <person name="Yoshinaga Y."/>
            <person name="Martin F.M."/>
            <person name="Grigoriev I.V."/>
            <person name="Hibbett D.S."/>
        </authorList>
    </citation>
    <scope>NUCLEOTIDE SEQUENCE [LARGE SCALE GENOMIC DNA]</scope>
    <source>
        <strain evidence="2 3">HHB12733</strain>
    </source>
</reference>
<name>A0A165CAQ0_9BASI</name>
<evidence type="ECO:0000313" key="3">
    <source>
        <dbReference type="Proteomes" id="UP000076842"/>
    </source>
</evidence>
<gene>
    <name evidence="2" type="ORF">CALCODRAFT_513254</name>
</gene>
<dbReference type="EMBL" id="KV424168">
    <property type="protein sequence ID" value="KZT50503.1"/>
    <property type="molecule type" value="Genomic_DNA"/>
</dbReference>
<organism evidence="2 3">
    <name type="scientific">Calocera cornea HHB12733</name>
    <dbReference type="NCBI Taxonomy" id="1353952"/>
    <lineage>
        <taxon>Eukaryota</taxon>
        <taxon>Fungi</taxon>
        <taxon>Dikarya</taxon>
        <taxon>Basidiomycota</taxon>
        <taxon>Agaricomycotina</taxon>
        <taxon>Dacrymycetes</taxon>
        <taxon>Dacrymycetales</taxon>
        <taxon>Dacrymycetaceae</taxon>
        <taxon>Calocera</taxon>
    </lineage>
</organism>
<protein>
    <submittedName>
        <fullName evidence="2">Uncharacterized protein</fullName>
    </submittedName>
</protein>